<comment type="caution">
    <text evidence="3">The sequence shown here is derived from an EMBL/GenBank/DDBJ whole genome shotgun (WGS) entry which is preliminary data.</text>
</comment>
<accession>A0A177TTU2</accession>
<dbReference type="EMBL" id="LWDF02000192">
    <property type="protein sequence ID" value="KAE8254389.1"/>
    <property type="molecule type" value="Genomic_DNA"/>
</dbReference>
<dbReference type="AlphaFoldDB" id="A0A177TTU2"/>
<feature type="compositionally biased region" description="Low complexity" evidence="1">
    <location>
        <begin position="226"/>
        <end position="263"/>
    </location>
</feature>
<protein>
    <submittedName>
        <fullName evidence="3">Uncharacterized protein</fullName>
    </submittedName>
</protein>
<keyword evidence="2" id="KW-1133">Transmembrane helix</keyword>
<organism evidence="3 4">
    <name type="scientific">Tilletia indica</name>
    <dbReference type="NCBI Taxonomy" id="43049"/>
    <lineage>
        <taxon>Eukaryota</taxon>
        <taxon>Fungi</taxon>
        <taxon>Dikarya</taxon>
        <taxon>Basidiomycota</taxon>
        <taxon>Ustilaginomycotina</taxon>
        <taxon>Exobasidiomycetes</taxon>
        <taxon>Tilletiales</taxon>
        <taxon>Tilletiaceae</taxon>
        <taxon>Tilletia</taxon>
    </lineage>
</organism>
<evidence type="ECO:0000256" key="2">
    <source>
        <dbReference type="SAM" id="Phobius"/>
    </source>
</evidence>
<evidence type="ECO:0000256" key="1">
    <source>
        <dbReference type="SAM" id="MobiDB-lite"/>
    </source>
</evidence>
<dbReference type="Proteomes" id="UP000077521">
    <property type="component" value="Unassembled WGS sequence"/>
</dbReference>
<proteinExistence type="predicted"/>
<feature type="region of interest" description="Disordered" evidence="1">
    <location>
        <begin position="226"/>
        <end position="267"/>
    </location>
</feature>
<keyword evidence="2" id="KW-0812">Transmembrane</keyword>
<evidence type="ECO:0000313" key="4">
    <source>
        <dbReference type="Proteomes" id="UP000077521"/>
    </source>
</evidence>
<dbReference type="OrthoDB" id="2310204at2759"/>
<evidence type="ECO:0000313" key="3">
    <source>
        <dbReference type="EMBL" id="KAE8254389.1"/>
    </source>
</evidence>
<sequence>MAALSPAMASLIPRQSNSATGYADPTQGGGRFLTYLPNSASTVGEPINIVISNASDRFVLTSKGFLEWASSVQLIPNACVVRDNLGGSQQADLGDGNGRKNQTDVLRHSYFTDNTCKETIQGGNHARYWRQNGTSADSRAWFLAASVEMPLAQSHKVVSDGYDLGRDWIIGNATMSNGTLSTGGYVFQATSTNAAMLQSVSQSDINHDIAIDGNVAVITVRVISNGTSSSTGDNPSSSSGDSGKSGSTGNTNGNSGSDSTGTSAARRSTADTSLPALMAAGAIFLGTTVLACLTVA</sequence>
<reference evidence="3" key="2">
    <citation type="journal article" date="2019" name="IMA Fungus">
        <title>Genome sequencing and comparison of five Tilletia species to identify candidate genes for the detection of regulated species infecting wheat.</title>
        <authorList>
            <person name="Nguyen H.D.T."/>
            <person name="Sultana T."/>
            <person name="Kesanakurti P."/>
            <person name="Hambleton S."/>
        </authorList>
    </citation>
    <scope>NUCLEOTIDE SEQUENCE</scope>
    <source>
        <strain evidence="3">DAOMC 236416</strain>
    </source>
</reference>
<keyword evidence="4" id="KW-1185">Reference proteome</keyword>
<gene>
    <name evidence="3" type="ORF">A4X13_0g3432</name>
</gene>
<keyword evidence="2" id="KW-0472">Membrane</keyword>
<name>A0A177TTU2_9BASI</name>
<reference evidence="3" key="1">
    <citation type="submission" date="2016-04" db="EMBL/GenBank/DDBJ databases">
        <authorList>
            <person name="Nguyen H.D."/>
            <person name="Samba Siva P."/>
            <person name="Cullis J."/>
            <person name="Levesque C.A."/>
            <person name="Hambleton S."/>
        </authorList>
    </citation>
    <scope>NUCLEOTIDE SEQUENCE</scope>
    <source>
        <strain evidence="3">DAOMC 236416</strain>
    </source>
</reference>
<feature type="transmembrane region" description="Helical" evidence="2">
    <location>
        <begin position="274"/>
        <end position="295"/>
    </location>
</feature>